<gene>
    <name evidence="9" type="ORF">SNE25_08485</name>
</gene>
<evidence type="ECO:0000259" key="7">
    <source>
        <dbReference type="Pfam" id="PF02687"/>
    </source>
</evidence>
<dbReference type="PANTHER" id="PTHR30572:SF18">
    <property type="entry name" value="ABC-TYPE MACROLIDE FAMILY EXPORT SYSTEM PERMEASE COMPONENT 2"/>
    <property type="match status" value="1"/>
</dbReference>
<accession>A0ABZ0TTR5</accession>
<evidence type="ECO:0000259" key="8">
    <source>
        <dbReference type="Pfam" id="PF12704"/>
    </source>
</evidence>
<evidence type="ECO:0000256" key="1">
    <source>
        <dbReference type="ARBA" id="ARBA00004651"/>
    </source>
</evidence>
<feature type="domain" description="ABC3 transporter permease C-terminal" evidence="7">
    <location>
        <begin position="695"/>
        <end position="809"/>
    </location>
</feature>
<name>A0ABZ0TTR5_9SPHI</name>
<dbReference type="InterPro" id="IPR050250">
    <property type="entry name" value="Macrolide_Exporter_MacB"/>
</dbReference>
<proteinExistence type="predicted"/>
<feature type="domain" description="ABC3 transporter permease C-terminal" evidence="7">
    <location>
        <begin position="296"/>
        <end position="413"/>
    </location>
</feature>
<keyword evidence="5 6" id="KW-0472">Membrane</keyword>
<sequence>MLKNYFKTAWRNLLSNRIFSFINIIGLTIGLSSFLLIALYVFDELTFDHFHKNTDNIYRIVERKTFPGGKTERATGAGFQVSERAKTDLPEVKDKARLAMWGRANVTPADNQANVFYEDFIIGNPGFFTVFSFHLLYGDPNSALTAPNSVIITEESAKKYFGTSNVVGRSLLIADRDSVPFKVTGVLKNFSANSSISFNLMVSEASILKNERTKKFVADDWISGTFSTYFLLNDNAEIAALNTKLDRLIAANHKSSPDFKSNIQLQALKDVHFYSTDIEGYTVKKGNISYIYVFLIVACFIILIACINYMNLSTARFTSRGKEIAIRKIAGASRWGLSKQFLIETLLATVLSVILAVALVNLVLPAFNLFTEKDLSINLHTDYRIWLGVAGIIIVVTLVAGLYPALFQSGLNPLSLLKSKVQLNRSHISLRRVLVVFQFTVSIIFIAATIIIYRQMQYVNKKDMGFDKDRLVVIDINSGKVRGAAETIKNEFEKLAQVKSVTVTSRVPGEWKNIPSIKVSDKINNAASENDMYFLGIDNQFLPTYNIKLLKGRNFFARGKVDSSAVLINETAAKELGIINVTGQTIKIPLVSNGGDFDKLDKPYVVTVIGIVKDFNFQSLHEPLAPMVLGFQNNPIQSIDYFTVKLAGGNIDGTVKQLDAIIHHIDQGHLFEYHFLDQQWDLLYHNDKIRQTIFFVISLLAIAIAALGLFGLTTYTATQRIKEIGIRKVLGASISTIVMMLSKDFLKLIMVASAIAFPIAWLVMNKWLQSFAYRIDISWWIFILSAMAAVTIAMATISFQAIKAAIANPVKSLRSE</sequence>
<keyword evidence="2" id="KW-1003">Cell membrane</keyword>
<dbReference type="RefSeq" id="WP_321564666.1">
    <property type="nucleotide sequence ID" value="NZ_CP139558.1"/>
</dbReference>
<evidence type="ECO:0000313" key="9">
    <source>
        <dbReference type="EMBL" id="WPU95558.1"/>
    </source>
</evidence>
<evidence type="ECO:0000256" key="5">
    <source>
        <dbReference type="ARBA" id="ARBA00023136"/>
    </source>
</evidence>
<feature type="domain" description="MacB-like periplasmic core" evidence="8">
    <location>
        <begin position="20"/>
        <end position="247"/>
    </location>
</feature>
<keyword evidence="4 6" id="KW-1133">Transmembrane helix</keyword>
<feature type="transmembrane region" description="Helical" evidence="6">
    <location>
        <begin position="341"/>
        <end position="364"/>
    </location>
</feature>
<evidence type="ECO:0000313" key="10">
    <source>
        <dbReference type="Proteomes" id="UP001324380"/>
    </source>
</evidence>
<feature type="transmembrane region" description="Helical" evidence="6">
    <location>
        <begin position="20"/>
        <end position="42"/>
    </location>
</feature>
<evidence type="ECO:0000256" key="4">
    <source>
        <dbReference type="ARBA" id="ARBA00022989"/>
    </source>
</evidence>
<dbReference type="EMBL" id="CP139558">
    <property type="protein sequence ID" value="WPU95558.1"/>
    <property type="molecule type" value="Genomic_DNA"/>
</dbReference>
<feature type="transmembrane region" description="Helical" evidence="6">
    <location>
        <begin position="779"/>
        <end position="802"/>
    </location>
</feature>
<dbReference type="Pfam" id="PF02687">
    <property type="entry name" value="FtsX"/>
    <property type="match status" value="2"/>
</dbReference>
<evidence type="ECO:0000256" key="2">
    <source>
        <dbReference type="ARBA" id="ARBA00022475"/>
    </source>
</evidence>
<reference evidence="9 10" key="1">
    <citation type="submission" date="2023-11" db="EMBL/GenBank/DDBJ databases">
        <title>Analysis of the Genomes of Mucilaginibacter gossypii cycad 4 and M. sabulilitoris SNA2: microbes with the potential for plant growth promotion.</title>
        <authorList>
            <person name="Hirsch A.M."/>
            <person name="Humm E."/>
            <person name="Rubbi M."/>
            <person name="Del Vecchio G."/>
            <person name="Ha S.M."/>
            <person name="Pellegrini M."/>
            <person name="Gunsalus R.P."/>
        </authorList>
    </citation>
    <scope>NUCLEOTIDE SEQUENCE [LARGE SCALE GENOMIC DNA]</scope>
    <source>
        <strain evidence="9 10">SNA2</strain>
    </source>
</reference>
<dbReference type="Proteomes" id="UP001324380">
    <property type="component" value="Chromosome"/>
</dbReference>
<feature type="domain" description="MacB-like periplasmic core" evidence="8">
    <location>
        <begin position="440"/>
        <end position="621"/>
    </location>
</feature>
<feature type="transmembrane region" description="Helical" evidence="6">
    <location>
        <begin position="433"/>
        <end position="453"/>
    </location>
</feature>
<feature type="transmembrane region" description="Helical" evidence="6">
    <location>
        <begin position="748"/>
        <end position="767"/>
    </location>
</feature>
<feature type="transmembrane region" description="Helical" evidence="6">
    <location>
        <begin position="385"/>
        <end position="406"/>
    </location>
</feature>
<protein>
    <submittedName>
        <fullName evidence="9">ABC transporter permease</fullName>
    </submittedName>
</protein>
<keyword evidence="3 6" id="KW-0812">Transmembrane</keyword>
<evidence type="ECO:0000256" key="6">
    <source>
        <dbReference type="SAM" id="Phobius"/>
    </source>
</evidence>
<organism evidence="9 10">
    <name type="scientific">Mucilaginibacter sabulilitoris</name>
    <dbReference type="NCBI Taxonomy" id="1173583"/>
    <lineage>
        <taxon>Bacteria</taxon>
        <taxon>Pseudomonadati</taxon>
        <taxon>Bacteroidota</taxon>
        <taxon>Sphingobacteriia</taxon>
        <taxon>Sphingobacteriales</taxon>
        <taxon>Sphingobacteriaceae</taxon>
        <taxon>Mucilaginibacter</taxon>
    </lineage>
</organism>
<dbReference type="InterPro" id="IPR025857">
    <property type="entry name" value="MacB_PCD"/>
</dbReference>
<comment type="subcellular location">
    <subcellularLocation>
        <location evidence="1">Cell membrane</location>
        <topology evidence="1">Multi-pass membrane protein</topology>
    </subcellularLocation>
</comment>
<feature type="transmembrane region" description="Helical" evidence="6">
    <location>
        <begin position="290"/>
        <end position="310"/>
    </location>
</feature>
<dbReference type="InterPro" id="IPR003838">
    <property type="entry name" value="ABC3_permease_C"/>
</dbReference>
<dbReference type="PANTHER" id="PTHR30572">
    <property type="entry name" value="MEMBRANE COMPONENT OF TRANSPORTER-RELATED"/>
    <property type="match status" value="1"/>
</dbReference>
<dbReference type="Pfam" id="PF12704">
    <property type="entry name" value="MacB_PCD"/>
    <property type="match status" value="2"/>
</dbReference>
<keyword evidence="10" id="KW-1185">Reference proteome</keyword>
<feature type="transmembrane region" description="Helical" evidence="6">
    <location>
        <begin position="693"/>
        <end position="712"/>
    </location>
</feature>
<evidence type="ECO:0000256" key="3">
    <source>
        <dbReference type="ARBA" id="ARBA00022692"/>
    </source>
</evidence>